<dbReference type="HOGENOM" id="CLU_3242376_0_0_1"/>
<proteinExistence type="predicted"/>
<gene>
    <name evidence="1" type="ORF">PIIN_11532</name>
</gene>
<accession>G4U1W2</accession>
<name>G4U1W2_SERID</name>
<keyword evidence="2" id="KW-1185">Reference proteome</keyword>
<dbReference type="Proteomes" id="UP000007148">
    <property type="component" value="Unassembled WGS sequence"/>
</dbReference>
<protein>
    <submittedName>
        <fullName evidence="1">Uncharacterized protein</fullName>
    </submittedName>
</protein>
<reference evidence="1 2" key="1">
    <citation type="journal article" date="2011" name="PLoS Pathog.">
        <title>Endophytic Life Strategies Decoded by Genome and Transcriptome Analyses of the Mutualistic Root Symbiont Piriformospora indica.</title>
        <authorList>
            <person name="Zuccaro A."/>
            <person name="Lahrmann U."/>
            <person name="Guldener U."/>
            <person name="Langen G."/>
            <person name="Pfiffi S."/>
            <person name="Biedenkopf D."/>
            <person name="Wong P."/>
            <person name="Samans B."/>
            <person name="Grimm C."/>
            <person name="Basiewicz M."/>
            <person name="Murat C."/>
            <person name="Martin F."/>
            <person name="Kogel K.H."/>
        </authorList>
    </citation>
    <scope>NUCLEOTIDE SEQUENCE [LARGE SCALE GENOMIC DNA]</scope>
    <source>
        <strain evidence="1 2">DSM 11827</strain>
    </source>
</reference>
<sequence length="43" mass="4992">MGTQEVLTSWTQPHCRHSPHCSRTQFGDYANDDEENFVLNVIQ</sequence>
<dbReference type="InParanoid" id="G4U1W2"/>
<dbReference type="EMBL" id="CAFZ01001723">
    <property type="protein sequence ID" value="CCA77555.1"/>
    <property type="molecule type" value="Genomic_DNA"/>
</dbReference>
<evidence type="ECO:0000313" key="2">
    <source>
        <dbReference type="Proteomes" id="UP000007148"/>
    </source>
</evidence>
<evidence type="ECO:0000313" key="1">
    <source>
        <dbReference type="EMBL" id="CCA77555.1"/>
    </source>
</evidence>
<dbReference type="AlphaFoldDB" id="G4U1W2"/>
<organism evidence="1 2">
    <name type="scientific">Serendipita indica (strain DSM 11827)</name>
    <name type="common">Root endophyte fungus</name>
    <name type="synonym">Piriformospora indica</name>
    <dbReference type="NCBI Taxonomy" id="1109443"/>
    <lineage>
        <taxon>Eukaryota</taxon>
        <taxon>Fungi</taxon>
        <taxon>Dikarya</taxon>
        <taxon>Basidiomycota</taxon>
        <taxon>Agaricomycotina</taxon>
        <taxon>Agaricomycetes</taxon>
        <taxon>Sebacinales</taxon>
        <taxon>Serendipitaceae</taxon>
        <taxon>Serendipita</taxon>
    </lineage>
</organism>
<comment type="caution">
    <text evidence="1">The sequence shown here is derived from an EMBL/GenBank/DDBJ whole genome shotgun (WGS) entry which is preliminary data.</text>
</comment>